<sequence length="277" mass="32581">MKSPNPDESRTRFSSPYLTNLLRSSRLRWQELSGTSTAEFPYFSGWRSGFAYLPDFVQQQRHRLACFTRIALISKDAQAYANRNFGRRFQVWAVHQKLRKAMSCHILALPRIDEFSIHYEFFYYIGGRVPWTPDLFCRTSLLPYVETLSIPYISPPDRFARIFSDFSNVRLFLIQSQCRDRSNRFNDKHKLCSHGNLLPVNENNLPILQAGSPDRQSIEKALDRGARVILKRYIDQNDVEVFSTQKGLRMKFSHCEFKCACDATRRDWLERKRYLLG</sequence>
<protein>
    <submittedName>
        <fullName evidence="1">Uncharacterized protein</fullName>
    </submittedName>
</protein>
<evidence type="ECO:0000313" key="1">
    <source>
        <dbReference type="EMBL" id="KAF0328905.1"/>
    </source>
</evidence>
<dbReference type="AlphaFoldDB" id="A0A8H3WMH8"/>
<organism evidence="1 2">
    <name type="scientific">Colletotrichum asianum</name>
    <dbReference type="NCBI Taxonomy" id="702518"/>
    <lineage>
        <taxon>Eukaryota</taxon>
        <taxon>Fungi</taxon>
        <taxon>Dikarya</taxon>
        <taxon>Ascomycota</taxon>
        <taxon>Pezizomycotina</taxon>
        <taxon>Sordariomycetes</taxon>
        <taxon>Hypocreomycetidae</taxon>
        <taxon>Glomerellales</taxon>
        <taxon>Glomerellaceae</taxon>
        <taxon>Colletotrichum</taxon>
        <taxon>Colletotrichum gloeosporioides species complex</taxon>
    </lineage>
</organism>
<keyword evidence="2" id="KW-1185">Reference proteome</keyword>
<comment type="caution">
    <text evidence="1">The sequence shown here is derived from an EMBL/GenBank/DDBJ whole genome shotgun (WGS) entry which is preliminary data.</text>
</comment>
<evidence type="ECO:0000313" key="2">
    <source>
        <dbReference type="Proteomes" id="UP000434172"/>
    </source>
</evidence>
<proteinExistence type="predicted"/>
<dbReference type="Proteomes" id="UP000434172">
    <property type="component" value="Unassembled WGS sequence"/>
</dbReference>
<dbReference type="OrthoDB" id="10303386at2759"/>
<dbReference type="EMBL" id="WOWK01000015">
    <property type="protein sequence ID" value="KAF0328905.1"/>
    <property type="molecule type" value="Genomic_DNA"/>
</dbReference>
<reference evidence="1 2" key="1">
    <citation type="submission" date="2019-12" db="EMBL/GenBank/DDBJ databases">
        <title>A genome sequence resource for the geographically widespread anthracnose pathogen Colletotrichum asianum.</title>
        <authorList>
            <person name="Meng Y."/>
        </authorList>
    </citation>
    <scope>NUCLEOTIDE SEQUENCE [LARGE SCALE GENOMIC DNA]</scope>
    <source>
        <strain evidence="1 2">ICMP 18580</strain>
    </source>
</reference>
<accession>A0A8H3WMH8</accession>
<name>A0A8H3WMH8_9PEZI</name>
<gene>
    <name evidence="1" type="ORF">GQ607_003930</name>
</gene>